<dbReference type="SMART" id="SM00116">
    <property type="entry name" value="CBS"/>
    <property type="match status" value="2"/>
</dbReference>
<evidence type="ECO:0000313" key="5">
    <source>
        <dbReference type="Proteomes" id="UP000243547"/>
    </source>
</evidence>
<sequence>MELNARQYKILDIVKNNQPITGEEIAQKLNLTRATLRPDLSILTMSGLLEARPRVGYFYVDKGFTNITGDYLKKLKVGEVKSLPIVITEGQSIYEAIVTLFLEDVGTIYVVKDGFLSGVVSRKDLLKTTMGKANLETTPVDVVMTRLSHIIFVEEDSSVYEAIKKIINYQVDSLPVVKKVIVDGKEYLEVVGRFTKTNIAKLFLELAEGK</sequence>
<dbReference type="InterPro" id="IPR000644">
    <property type="entry name" value="CBS_dom"/>
</dbReference>
<organism evidence="4 5">
    <name type="scientific">Anaerobranca californiensis DSM 14826</name>
    <dbReference type="NCBI Taxonomy" id="1120989"/>
    <lineage>
        <taxon>Bacteria</taxon>
        <taxon>Bacillati</taxon>
        <taxon>Bacillota</taxon>
        <taxon>Clostridia</taxon>
        <taxon>Eubacteriales</taxon>
        <taxon>Proteinivoracaceae</taxon>
        <taxon>Anaerobranca</taxon>
    </lineage>
</organism>
<dbReference type="InterPro" id="IPR013196">
    <property type="entry name" value="HTH_11"/>
</dbReference>
<dbReference type="Gene3D" id="3.10.580.10">
    <property type="entry name" value="CBS-domain"/>
    <property type="match status" value="1"/>
</dbReference>
<gene>
    <name evidence="4" type="ORF">SAMN02745227_00324</name>
</gene>
<dbReference type="PROSITE" id="PS51371">
    <property type="entry name" value="CBS"/>
    <property type="match status" value="2"/>
</dbReference>
<dbReference type="InterPro" id="IPR016842">
    <property type="entry name" value="UCP026546_HTH-CBS"/>
</dbReference>
<protein>
    <submittedName>
        <fullName evidence="4">CBS domain-containing protein</fullName>
    </submittedName>
</protein>
<dbReference type="Pfam" id="PF08279">
    <property type="entry name" value="HTH_11"/>
    <property type="match status" value="1"/>
</dbReference>
<feature type="domain" description="CBS" evidence="3">
    <location>
        <begin position="144"/>
        <end position="210"/>
    </location>
</feature>
<dbReference type="InterPro" id="IPR046342">
    <property type="entry name" value="CBS_dom_sf"/>
</dbReference>
<dbReference type="RefSeq" id="WP_072905665.1">
    <property type="nucleotide sequence ID" value="NZ_FRAI01000005.1"/>
</dbReference>
<dbReference type="InterPro" id="IPR051462">
    <property type="entry name" value="CBS_domain-containing"/>
</dbReference>
<reference evidence="5" key="1">
    <citation type="submission" date="2016-11" db="EMBL/GenBank/DDBJ databases">
        <authorList>
            <person name="Varghese N."/>
            <person name="Submissions S."/>
        </authorList>
    </citation>
    <scope>NUCLEOTIDE SEQUENCE [LARGE SCALE GENOMIC DNA]</scope>
    <source>
        <strain evidence="5">DSM 14826</strain>
    </source>
</reference>
<dbReference type="InterPro" id="IPR036388">
    <property type="entry name" value="WH-like_DNA-bd_sf"/>
</dbReference>
<accession>A0A1M6L0Q4</accession>
<evidence type="ECO:0000313" key="4">
    <source>
        <dbReference type="EMBL" id="SHJ64696.1"/>
    </source>
</evidence>
<proteinExistence type="predicted"/>
<name>A0A1M6L0Q4_9FIRM</name>
<dbReference type="OrthoDB" id="9793615at2"/>
<dbReference type="Gene3D" id="1.10.10.10">
    <property type="entry name" value="Winged helix-like DNA-binding domain superfamily/Winged helix DNA-binding domain"/>
    <property type="match status" value="1"/>
</dbReference>
<dbReference type="AlphaFoldDB" id="A0A1M6L0Q4"/>
<keyword evidence="2" id="KW-0129">CBS domain</keyword>
<dbReference type="SUPFAM" id="SSF54631">
    <property type="entry name" value="CBS-domain pair"/>
    <property type="match status" value="1"/>
</dbReference>
<keyword evidence="1" id="KW-0677">Repeat</keyword>
<dbReference type="CDD" id="cd04617">
    <property type="entry name" value="CBS_pair_CcpN"/>
    <property type="match status" value="1"/>
</dbReference>
<evidence type="ECO:0000256" key="2">
    <source>
        <dbReference type="PROSITE-ProRule" id="PRU00703"/>
    </source>
</evidence>
<dbReference type="PANTHER" id="PTHR48108">
    <property type="entry name" value="CBS DOMAIN-CONTAINING PROTEIN CBSX2, CHLOROPLASTIC"/>
    <property type="match status" value="1"/>
</dbReference>
<dbReference type="PANTHER" id="PTHR48108:SF32">
    <property type="entry name" value="TRANSCRIPTIONAL REPRESSOR CCPN"/>
    <property type="match status" value="1"/>
</dbReference>
<keyword evidence="5" id="KW-1185">Reference proteome</keyword>
<dbReference type="EMBL" id="FRAI01000005">
    <property type="protein sequence ID" value="SHJ64696.1"/>
    <property type="molecule type" value="Genomic_DNA"/>
</dbReference>
<evidence type="ECO:0000259" key="3">
    <source>
        <dbReference type="PROSITE" id="PS51371"/>
    </source>
</evidence>
<dbReference type="SUPFAM" id="SSF46785">
    <property type="entry name" value="Winged helix' DNA-binding domain"/>
    <property type="match status" value="1"/>
</dbReference>
<dbReference type="InterPro" id="IPR036390">
    <property type="entry name" value="WH_DNA-bd_sf"/>
</dbReference>
<feature type="domain" description="CBS" evidence="3">
    <location>
        <begin position="80"/>
        <end position="137"/>
    </location>
</feature>
<dbReference type="Pfam" id="PF00571">
    <property type="entry name" value="CBS"/>
    <property type="match status" value="2"/>
</dbReference>
<dbReference type="PIRSF" id="PIRSF026546">
    <property type="entry name" value="UCP026546_CBS_YqzB"/>
    <property type="match status" value="1"/>
</dbReference>
<evidence type="ECO:0000256" key="1">
    <source>
        <dbReference type="ARBA" id="ARBA00022737"/>
    </source>
</evidence>
<dbReference type="Proteomes" id="UP000243547">
    <property type="component" value="Unassembled WGS sequence"/>
</dbReference>
<dbReference type="STRING" id="1120989.SAMN02745227_00324"/>